<dbReference type="AlphaFoldDB" id="A0A0E0PQU1"/>
<evidence type="ECO:0000256" key="6">
    <source>
        <dbReference type="SAM" id="MobiDB-lite"/>
    </source>
</evidence>
<dbReference type="GO" id="GO:0003677">
    <property type="term" value="F:DNA binding"/>
    <property type="evidence" value="ECO:0007669"/>
    <property type="project" value="UniProtKB-KW"/>
</dbReference>
<dbReference type="GO" id="GO:0003700">
    <property type="term" value="F:DNA-binding transcription factor activity"/>
    <property type="evidence" value="ECO:0007669"/>
    <property type="project" value="InterPro"/>
</dbReference>
<evidence type="ECO:0000256" key="2">
    <source>
        <dbReference type="ARBA" id="ARBA00023015"/>
    </source>
</evidence>
<dbReference type="PANTHER" id="PTHR31140:SF1">
    <property type="entry name" value="AP2_ERF AND B3 DOMAIN-CONTAINING TRANSCRIPTION REPRESSOR RAV2"/>
    <property type="match status" value="1"/>
</dbReference>
<feature type="domain" description="TF-B3" evidence="7">
    <location>
        <begin position="94"/>
        <end position="158"/>
    </location>
</feature>
<dbReference type="InterPro" id="IPR044800">
    <property type="entry name" value="LEC2-like"/>
</dbReference>
<evidence type="ECO:0000256" key="5">
    <source>
        <dbReference type="ARBA" id="ARBA00023242"/>
    </source>
</evidence>
<keyword evidence="3" id="KW-0238">DNA-binding</keyword>
<dbReference type="SUPFAM" id="SSF101936">
    <property type="entry name" value="DNA-binding pseudobarrel domain"/>
    <property type="match status" value="1"/>
</dbReference>
<dbReference type="STRING" id="4529.A0A0E0PQU1"/>
<sequence>MDSTSCLLDDASSGASTGKKAAAAAASKALQRVGSGASAVMDAAEPGAEADSGGERRGGGGGKLPSSKYKGVVPQPNGRWGAQIYERHQRGVLLNFEDAAGKVWKFRYSYWNSSQSYVLTKGWSRFVKEKGLHAGDAVGFYRAAGKNAQLFIDCKVRAKPTTAAAAAAFLSAVAAAAAPPPAVKAIRLFGVDLLTAAAPELQDAGGAAMTKSKRAMDAMAESQAHVVFKKQCIELALT</sequence>
<dbReference type="InterPro" id="IPR003340">
    <property type="entry name" value="B3_DNA-bd"/>
</dbReference>
<comment type="subcellular location">
    <subcellularLocation>
        <location evidence="1">Nucleus</location>
    </subcellularLocation>
</comment>
<evidence type="ECO:0000313" key="9">
    <source>
        <dbReference type="Proteomes" id="UP000008022"/>
    </source>
</evidence>
<feature type="region of interest" description="Disordered" evidence="6">
    <location>
        <begin position="1"/>
        <end position="20"/>
    </location>
</feature>
<dbReference type="EnsemblPlants" id="ORUFI05G26590.1">
    <property type="protein sequence ID" value="ORUFI05G26590.1"/>
    <property type="gene ID" value="ORUFI05G26590"/>
</dbReference>
<feature type="compositionally biased region" description="Low complexity" evidence="6">
    <location>
        <begin position="11"/>
        <end position="20"/>
    </location>
</feature>
<dbReference type="SMART" id="SM01019">
    <property type="entry name" value="B3"/>
    <property type="match status" value="1"/>
</dbReference>
<evidence type="ECO:0000313" key="8">
    <source>
        <dbReference type="EnsemblPlants" id="ORUFI05G26590.1"/>
    </source>
</evidence>
<dbReference type="eggNOG" id="ENOG502QRVI">
    <property type="taxonomic scope" value="Eukaryota"/>
</dbReference>
<proteinExistence type="predicted"/>
<organism evidence="8 9">
    <name type="scientific">Oryza rufipogon</name>
    <name type="common">Brownbeard rice</name>
    <name type="synonym">Asian wild rice</name>
    <dbReference type="NCBI Taxonomy" id="4529"/>
    <lineage>
        <taxon>Eukaryota</taxon>
        <taxon>Viridiplantae</taxon>
        <taxon>Streptophyta</taxon>
        <taxon>Embryophyta</taxon>
        <taxon>Tracheophyta</taxon>
        <taxon>Spermatophyta</taxon>
        <taxon>Magnoliopsida</taxon>
        <taxon>Liliopsida</taxon>
        <taxon>Poales</taxon>
        <taxon>Poaceae</taxon>
        <taxon>BOP clade</taxon>
        <taxon>Oryzoideae</taxon>
        <taxon>Oryzeae</taxon>
        <taxon>Oryzinae</taxon>
        <taxon>Oryza</taxon>
    </lineage>
</organism>
<keyword evidence="9" id="KW-1185">Reference proteome</keyword>
<keyword evidence="2" id="KW-0805">Transcription regulation</keyword>
<dbReference type="GO" id="GO:0005634">
    <property type="term" value="C:nucleus"/>
    <property type="evidence" value="ECO:0007669"/>
    <property type="project" value="UniProtKB-SubCell"/>
</dbReference>
<dbReference type="CDD" id="cd10017">
    <property type="entry name" value="B3_DNA"/>
    <property type="match status" value="1"/>
</dbReference>
<dbReference type="HOGENOM" id="CLU_038898_0_1_1"/>
<reference evidence="9" key="1">
    <citation type="submission" date="2013-06" db="EMBL/GenBank/DDBJ databases">
        <authorList>
            <person name="Zhao Q."/>
        </authorList>
    </citation>
    <scope>NUCLEOTIDE SEQUENCE</scope>
    <source>
        <strain evidence="9">cv. W1943</strain>
    </source>
</reference>
<dbReference type="Gene3D" id="2.40.330.10">
    <property type="entry name" value="DNA-binding pseudobarrel domain"/>
    <property type="match status" value="1"/>
</dbReference>
<dbReference type="Pfam" id="PF02362">
    <property type="entry name" value="B3"/>
    <property type="match status" value="1"/>
</dbReference>
<dbReference type="InterPro" id="IPR015300">
    <property type="entry name" value="DNA-bd_pseudobarrel_sf"/>
</dbReference>
<reference evidence="8" key="2">
    <citation type="submission" date="2015-06" db="UniProtKB">
        <authorList>
            <consortium name="EnsemblPlants"/>
        </authorList>
    </citation>
    <scope>IDENTIFICATION</scope>
</reference>
<dbReference type="Proteomes" id="UP000008022">
    <property type="component" value="Unassembled WGS sequence"/>
</dbReference>
<keyword evidence="4" id="KW-0804">Transcription</keyword>
<keyword evidence="5" id="KW-0539">Nucleus</keyword>
<feature type="region of interest" description="Disordered" evidence="6">
    <location>
        <begin position="38"/>
        <end position="72"/>
    </location>
</feature>
<dbReference type="Gramene" id="ORUFI05G26590.1">
    <property type="protein sequence ID" value="ORUFI05G26590.1"/>
    <property type="gene ID" value="ORUFI05G26590"/>
</dbReference>
<evidence type="ECO:0000256" key="3">
    <source>
        <dbReference type="ARBA" id="ARBA00023125"/>
    </source>
</evidence>
<dbReference type="PROSITE" id="PS50863">
    <property type="entry name" value="B3"/>
    <property type="match status" value="1"/>
</dbReference>
<evidence type="ECO:0000256" key="4">
    <source>
        <dbReference type="ARBA" id="ARBA00023163"/>
    </source>
</evidence>
<evidence type="ECO:0000256" key="1">
    <source>
        <dbReference type="ARBA" id="ARBA00004123"/>
    </source>
</evidence>
<evidence type="ECO:0000259" key="7">
    <source>
        <dbReference type="PROSITE" id="PS50863"/>
    </source>
</evidence>
<accession>A0A0E0PQU1</accession>
<name>A0A0E0PQU1_ORYRU</name>
<dbReference type="PANTHER" id="PTHR31140">
    <property type="entry name" value="B3 DOMAIN-CONTAINING TRANSCRIPTION FACTOR ABI3"/>
    <property type="match status" value="1"/>
</dbReference>
<protein>
    <recommendedName>
        <fullName evidence="7">TF-B3 domain-containing protein</fullName>
    </recommendedName>
</protein>